<dbReference type="EMBL" id="UINC01021461">
    <property type="protein sequence ID" value="SVA89047.1"/>
    <property type="molecule type" value="Genomic_DNA"/>
</dbReference>
<evidence type="ECO:0000313" key="1">
    <source>
        <dbReference type="EMBL" id="SVA89047.1"/>
    </source>
</evidence>
<protein>
    <submittedName>
        <fullName evidence="1">Uncharacterized protein</fullName>
    </submittedName>
</protein>
<dbReference type="AlphaFoldDB" id="A0A381ZJX8"/>
<sequence length="88" mass="10215">MLDIGKTRYFSWLLLIIFSIWHSTAQAVELPITKAAAPETVFGGVGRLYERWHVGYDIMIMSTPHTSAHRNLGITNRSLWLEWWPSDR</sequence>
<accession>A0A381ZJX8</accession>
<name>A0A381ZJX8_9ZZZZ</name>
<gene>
    <name evidence="1" type="ORF">METZ01_LOCUS141901</name>
</gene>
<proteinExistence type="predicted"/>
<feature type="non-terminal residue" evidence="1">
    <location>
        <position position="88"/>
    </location>
</feature>
<reference evidence="1" key="1">
    <citation type="submission" date="2018-05" db="EMBL/GenBank/DDBJ databases">
        <authorList>
            <person name="Lanie J.A."/>
            <person name="Ng W.-L."/>
            <person name="Kazmierczak K.M."/>
            <person name="Andrzejewski T.M."/>
            <person name="Davidsen T.M."/>
            <person name="Wayne K.J."/>
            <person name="Tettelin H."/>
            <person name="Glass J.I."/>
            <person name="Rusch D."/>
            <person name="Podicherti R."/>
            <person name="Tsui H.-C.T."/>
            <person name="Winkler M.E."/>
        </authorList>
    </citation>
    <scope>NUCLEOTIDE SEQUENCE</scope>
</reference>
<organism evidence="1">
    <name type="scientific">marine metagenome</name>
    <dbReference type="NCBI Taxonomy" id="408172"/>
    <lineage>
        <taxon>unclassified sequences</taxon>
        <taxon>metagenomes</taxon>
        <taxon>ecological metagenomes</taxon>
    </lineage>
</organism>